<accession>A0A369W5C4</accession>
<dbReference type="EMBL" id="QQNH01000005">
    <property type="protein sequence ID" value="RDE09543.1"/>
    <property type="molecule type" value="Genomic_DNA"/>
</dbReference>
<dbReference type="Gene3D" id="3.30.70.100">
    <property type="match status" value="1"/>
</dbReference>
<evidence type="ECO:0000256" key="1">
    <source>
        <dbReference type="ARBA" id="ARBA00005291"/>
    </source>
</evidence>
<gene>
    <name evidence="3" type="ORF">DVH29_05115</name>
</gene>
<evidence type="ECO:0000313" key="4">
    <source>
        <dbReference type="Proteomes" id="UP000253759"/>
    </source>
</evidence>
<dbReference type="PANTHER" id="PTHR21017">
    <property type="entry name" value="NIPSNAP-RELATED"/>
    <property type="match status" value="1"/>
</dbReference>
<dbReference type="Proteomes" id="UP000253759">
    <property type="component" value="Unassembled WGS sequence"/>
</dbReference>
<feature type="domain" description="NIPSNAP" evidence="2">
    <location>
        <begin position="107"/>
        <end position="200"/>
    </location>
</feature>
<evidence type="ECO:0000313" key="3">
    <source>
        <dbReference type="EMBL" id="RDE09543.1"/>
    </source>
</evidence>
<protein>
    <recommendedName>
        <fullName evidence="2">NIPSNAP domain-containing protein</fullName>
    </recommendedName>
</protein>
<dbReference type="Pfam" id="PF07978">
    <property type="entry name" value="NIPSNAP"/>
    <property type="match status" value="1"/>
</dbReference>
<evidence type="ECO:0000259" key="2">
    <source>
        <dbReference type="Pfam" id="PF07978"/>
    </source>
</evidence>
<dbReference type="SUPFAM" id="SSF54909">
    <property type="entry name" value="Dimeric alpha+beta barrel"/>
    <property type="match status" value="2"/>
</dbReference>
<comment type="caution">
    <text evidence="3">The sequence shown here is derived from an EMBL/GenBank/DDBJ whole genome shotgun (WGS) entry which is preliminary data.</text>
</comment>
<organism evidence="3 4">
    <name type="scientific">Pelagibacterium lacus</name>
    <dbReference type="NCBI Taxonomy" id="2282655"/>
    <lineage>
        <taxon>Bacteria</taxon>
        <taxon>Pseudomonadati</taxon>
        <taxon>Pseudomonadota</taxon>
        <taxon>Alphaproteobacteria</taxon>
        <taxon>Hyphomicrobiales</taxon>
        <taxon>Devosiaceae</taxon>
        <taxon>Pelagibacterium</taxon>
    </lineage>
</organism>
<dbReference type="InterPro" id="IPR051557">
    <property type="entry name" value="NipSnap_domain"/>
</dbReference>
<dbReference type="InterPro" id="IPR011008">
    <property type="entry name" value="Dimeric_a/b-barrel"/>
</dbReference>
<sequence length="204" mass="22588">MIYDLTELALLPNRLGDVLPILPETYARYAPNGTALGCFACEFGVLNRFILLAAYENAEALQADRARDLEADDPFGIQKHLGAVVRNAYKPLFFMPPIAPGDFGPFYEFRTYSIAPGGLPETAEAWSKIVERRQQMSKLLMVMGSIGDAPTKMVHIWPYKTIEDRMKARGQASKEGIWPPPGGSAQLTNLQSELFVATGYSDLK</sequence>
<keyword evidence="4" id="KW-1185">Reference proteome</keyword>
<dbReference type="PANTHER" id="PTHR21017:SF17">
    <property type="entry name" value="PROTEIN NIPSNAP"/>
    <property type="match status" value="1"/>
</dbReference>
<proteinExistence type="inferred from homology"/>
<name>A0A369W5C4_9HYPH</name>
<comment type="similarity">
    <text evidence="1">Belongs to the NipSnap family.</text>
</comment>
<reference evidence="4" key="1">
    <citation type="submission" date="2018-07" db="EMBL/GenBank/DDBJ databases">
        <authorList>
            <person name="Liu B.-T."/>
            <person name="Du Z."/>
        </authorList>
    </citation>
    <scope>NUCLEOTIDE SEQUENCE [LARGE SCALE GENOMIC DNA]</scope>
    <source>
        <strain evidence="4">XYN52</strain>
    </source>
</reference>
<dbReference type="InterPro" id="IPR012577">
    <property type="entry name" value="NIPSNAP"/>
</dbReference>
<dbReference type="AlphaFoldDB" id="A0A369W5C4"/>